<dbReference type="InterPro" id="IPR025282">
    <property type="entry name" value="DUF4214"/>
</dbReference>
<evidence type="ECO:0000259" key="2">
    <source>
        <dbReference type="Pfam" id="PF13946"/>
    </source>
</evidence>
<dbReference type="EMBL" id="FLMQ01000058">
    <property type="protein sequence ID" value="SBP90002.1"/>
    <property type="molecule type" value="Genomic_DNA"/>
</dbReference>
<feature type="domain" description="DUF4214" evidence="2">
    <location>
        <begin position="443"/>
        <end position="492"/>
    </location>
</feature>
<keyword evidence="1" id="KW-0175">Coiled coil</keyword>
<protein>
    <recommendedName>
        <fullName evidence="2">DUF4214 domain-containing protein</fullName>
    </recommendedName>
</protein>
<evidence type="ECO:0000256" key="1">
    <source>
        <dbReference type="SAM" id="Coils"/>
    </source>
</evidence>
<proteinExistence type="predicted"/>
<evidence type="ECO:0000313" key="3">
    <source>
        <dbReference type="EMBL" id="SBP90002.1"/>
    </source>
</evidence>
<dbReference type="Proteomes" id="UP000214566">
    <property type="component" value="Unassembled WGS sequence"/>
</dbReference>
<dbReference type="AlphaFoldDB" id="A0A238DA36"/>
<dbReference type="Pfam" id="PF13946">
    <property type="entry name" value="DUF4214"/>
    <property type="match status" value="1"/>
</dbReference>
<name>A0A238DA36_THIDL</name>
<organism evidence="3 4">
    <name type="scientific">Thiomonas delicata</name>
    <name type="common">Thiomonas cuprina</name>
    <dbReference type="NCBI Taxonomy" id="364030"/>
    <lineage>
        <taxon>Bacteria</taxon>
        <taxon>Pseudomonadati</taxon>
        <taxon>Pseudomonadota</taxon>
        <taxon>Betaproteobacteria</taxon>
        <taxon>Burkholderiales</taxon>
        <taxon>Thiomonas</taxon>
    </lineage>
</organism>
<dbReference type="PANTHER" id="PTHR43861">
    <property type="entry name" value="TRANS-ACONITATE 2-METHYLTRANSFERASE-RELATED"/>
    <property type="match status" value="1"/>
</dbReference>
<dbReference type="RefSeq" id="WP_094161952.1">
    <property type="nucleotide sequence ID" value="NZ_LT592171.1"/>
</dbReference>
<gene>
    <name evidence="3" type="ORF">THIARS_90152</name>
</gene>
<dbReference type="InterPro" id="IPR029063">
    <property type="entry name" value="SAM-dependent_MTases_sf"/>
</dbReference>
<evidence type="ECO:0000313" key="4">
    <source>
        <dbReference type="Proteomes" id="UP000214566"/>
    </source>
</evidence>
<dbReference type="OrthoDB" id="9816564at2"/>
<dbReference type="Gene3D" id="3.40.50.150">
    <property type="entry name" value="Vaccinia Virus protein VP39"/>
    <property type="match status" value="1"/>
</dbReference>
<sequence length="680" mass="76222">MLDQTTTFYRTFEDAFRGSRELIRQRLCQYAPFIQPLAILYPHGEALDLGCGRGEWLEVISEQGFSARGVDLDDGMLAACIERGLQTSHQDAVSALEACADESLCIVSAFHVAEHISIDALQTLVAEALRTLKPGGILILETPNPENLTVGSCSFYLDPTHQRPIPPQLLAFLPESAGFARSKVVRLQEAPELRDAQDIGLLQVIEGVSPDYAVVAQKAALGSILSAFDSAFQTEYGLTLSVLAQRYESAWKERHVVLGQALEAAQAATLCREEALRNDTQTRLDALRDELQAQSEAIATHADARLQASVAEIRNETAAQRDAMQLRFMQQEDTQQYLYWEMQQQQNTIAVLVEQMRTIRQPWWRRLFKPRQSFMPLPENRRASEVQLSLQRIMAAPPPPKANSDIAVSQTQNPAASPIITKETMKQQPMPSIQHIAELFALDGETFVVEAYRNLLAREPDEHGMRYYLGRLAMGKRKSAVIAQIAKSPECQSVAKIGGLAQLMAEERRVAHWFWQIFGRRQRLEEGLHSGINELARIQQHNLMRLEDTTTQCTHQIIAAVQRMSDANFERHAEIIALIRAFPRPVEDSQPLVITALSPQTTEPPHLSRETVLSLFRAILGREPENEEVIHRHSLLPSAAVLREALIQSDEFQARLAALTEHARGIFKQQLQAKLADIGI</sequence>
<keyword evidence="4" id="KW-1185">Reference proteome</keyword>
<dbReference type="Pfam" id="PF13489">
    <property type="entry name" value="Methyltransf_23"/>
    <property type="match status" value="1"/>
</dbReference>
<dbReference type="SUPFAM" id="SSF53335">
    <property type="entry name" value="S-adenosyl-L-methionine-dependent methyltransferases"/>
    <property type="match status" value="1"/>
</dbReference>
<accession>A0A238DA36</accession>
<reference evidence="3 4" key="1">
    <citation type="submission" date="2016-06" db="EMBL/GenBank/DDBJ databases">
        <authorList>
            <person name="Kjaerup R.B."/>
            <person name="Dalgaard T.S."/>
            <person name="Juul-Madsen H.R."/>
        </authorList>
    </citation>
    <scope>NUCLEOTIDE SEQUENCE [LARGE SCALE GENOMIC DNA]</scope>
    <source>
        <strain evidence="3 4">DSM 16361</strain>
    </source>
</reference>
<dbReference type="CDD" id="cd02440">
    <property type="entry name" value="AdoMet_MTases"/>
    <property type="match status" value="1"/>
</dbReference>
<feature type="coiled-coil region" evidence="1">
    <location>
        <begin position="277"/>
        <end position="304"/>
    </location>
</feature>